<reference evidence="1 2" key="1">
    <citation type="journal article" date="2011" name="J. Bacteriol.">
        <title>Complete genome sequence of Mycoplasma haemofelis, a hemotropic mycoplasma.</title>
        <authorList>
            <person name="Barker E.N."/>
            <person name="Helps C.R."/>
            <person name="Peters I.R."/>
            <person name="Darby A.C."/>
            <person name="Radford A.D."/>
            <person name="Tasker S."/>
        </authorList>
    </citation>
    <scope>NUCLEOTIDE SEQUENCE [LARGE SCALE GENOMIC DNA]</scope>
    <source>
        <strain evidence="1 2">Langford 1</strain>
    </source>
</reference>
<dbReference type="EMBL" id="FR773153">
    <property type="protein sequence ID" value="CBY93290.1"/>
    <property type="molecule type" value="Genomic_DNA"/>
</dbReference>
<keyword evidence="2" id="KW-1185">Reference proteome</keyword>
<accession>E8ZJG9</accession>
<evidence type="ECO:0000313" key="2">
    <source>
        <dbReference type="Proteomes" id="UP000008637"/>
    </source>
</evidence>
<gene>
    <name evidence="1" type="ORF">HF1_12820</name>
</gene>
<proteinExistence type="predicted"/>
<evidence type="ECO:0000313" key="1">
    <source>
        <dbReference type="EMBL" id="CBY93290.1"/>
    </source>
</evidence>
<sequence length="208" mass="23079">MKRKAILTTSGAGIGGLGGLTALTANYLLPHDGSIKGTLKSKGIRLISFDLDSQFQSSQWAAEYVTSKSEIQSLIGYTQEDINEGGRRLKNWCDGVMSKDAVSNKQDLDNASKYCGIKNIKQQLERLGVKVFEEGDSDWQSVYTKRKNENSSASTFEEIKKWCFSTRNKDFVASKMSTDYADVLRYCTDKGKVEGIHTKSIEINSMTG</sequence>
<dbReference type="KEGG" id="mha:HF1_12820"/>
<dbReference type="AlphaFoldDB" id="E8ZJG9"/>
<protein>
    <submittedName>
        <fullName evidence="1">Uncharacterized protein</fullName>
    </submittedName>
</protein>
<dbReference type="HOGENOM" id="CLU_113690_0_0_14"/>
<organism evidence="1 2">
    <name type="scientific">Mycoplasma haemofelis (strain Langford 1)</name>
    <name type="common">Haemobartonella felis</name>
    <dbReference type="NCBI Taxonomy" id="941640"/>
    <lineage>
        <taxon>Bacteria</taxon>
        <taxon>Bacillati</taxon>
        <taxon>Mycoplasmatota</taxon>
        <taxon>Mollicutes</taxon>
        <taxon>Mycoplasmataceae</taxon>
        <taxon>Mycoplasma</taxon>
    </lineage>
</organism>
<name>E8ZJG9_MYCHL</name>
<dbReference type="Proteomes" id="UP000008637">
    <property type="component" value="Chromosome"/>
</dbReference>